<proteinExistence type="predicted"/>
<reference evidence="1 2" key="1">
    <citation type="journal article" date="2014" name="Int. J. Syst. Evol. Microbiol.">
        <title>Complete genome sequence of Corynebacterium casei LMG S-19264T (=DSM 44701T), isolated from a smear-ripened cheese.</title>
        <authorList>
            <consortium name="US DOE Joint Genome Institute (JGI-PGF)"/>
            <person name="Walter F."/>
            <person name="Albersmeier A."/>
            <person name="Kalinowski J."/>
            <person name="Ruckert C."/>
        </authorList>
    </citation>
    <scope>NUCLEOTIDE SEQUENCE [LARGE SCALE GENOMIC DNA]</scope>
    <source>
        <strain evidence="1 2">NBRC 111766</strain>
    </source>
</reference>
<organism evidence="1 2">
    <name type="scientific">Cypionkella aquatica</name>
    <dbReference type="NCBI Taxonomy" id="1756042"/>
    <lineage>
        <taxon>Bacteria</taxon>
        <taxon>Pseudomonadati</taxon>
        <taxon>Pseudomonadota</taxon>
        <taxon>Alphaproteobacteria</taxon>
        <taxon>Rhodobacterales</taxon>
        <taxon>Paracoccaceae</taxon>
        <taxon>Cypionkella</taxon>
    </lineage>
</organism>
<keyword evidence="1" id="KW-0808">Transferase</keyword>
<keyword evidence="2" id="KW-1185">Reference proteome</keyword>
<evidence type="ECO:0000313" key="1">
    <source>
        <dbReference type="EMBL" id="GLS85846.1"/>
    </source>
</evidence>
<name>A0AA37TZQ5_9RHOB</name>
<sequence length="285" mass="31933">MGWFRNAKNHFRVNRAIREIEARSIVARPHGLPNLLFVSLTSYAARFDVLHLTLGGLLTQTVQPDMVLLWVAEADFGSLPPRVLAMQSDRFQIRATSDTRSYKKIVPLLAEQPDAYIVTADDDVYYRANWLEDLVRAAKLYAGQVLTHRAHRITYKPDGQMKSYEDWDLDIGRAIASGNVFGQTSAGGNIFATGAGGVLYPPHSLHPDAVRADLFTRLAPYSDDVWLYWMARRQGTIVRHLGPRFRVLEWPGSQSQSLRARNRGKAGMSGNDIAIAAMTEHFGLP</sequence>
<protein>
    <submittedName>
        <fullName evidence="1">Glycosyl transferase</fullName>
    </submittedName>
</protein>
<dbReference type="GO" id="GO:0016740">
    <property type="term" value="F:transferase activity"/>
    <property type="evidence" value="ECO:0007669"/>
    <property type="project" value="UniProtKB-KW"/>
</dbReference>
<comment type="caution">
    <text evidence="1">The sequence shown here is derived from an EMBL/GenBank/DDBJ whole genome shotgun (WGS) entry which is preliminary data.</text>
</comment>
<dbReference type="EMBL" id="BSPP01000004">
    <property type="protein sequence ID" value="GLS85846.1"/>
    <property type="molecule type" value="Genomic_DNA"/>
</dbReference>
<accession>A0AA37TZQ5</accession>
<dbReference type="AlphaFoldDB" id="A0AA37TZQ5"/>
<dbReference type="Proteomes" id="UP001157355">
    <property type="component" value="Unassembled WGS sequence"/>
</dbReference>
<gene>
    <name evidence="1" type="ORF">GCM10010873_08200</name>
</gene>
<dbReference type="InterPro" id="IPR029044">
    <property type="entry name" value="Nucleotide-diphossugar_trans"/>
</dbReference>
<dbReference type="SUPFAM" id="SSF53448">
    <property type="entry name" value="Nucleotide-diphospho-sugar transferases"/>
    <property type="match status" value="1"/>
</dbReference>
<evidence type="ECO:0000313" key="2">
    <source>
        <dbReference type="Proteomes" id="UP001157355"/>
    </source>
</evidence>